<feature type="transmembrane region" description="Helical" evidence="6">
    <location>
        <begin position="88"/>
        <end position="112"/>
    </location>
</feature>
<protein>
    <recommendedName>
        <fullName evidence="6">Tetraspanin</fullName>
    </recommendedName>
</protein>
<feature type="transmembrane region" description="Helical" evidence="6">
    <location>
        <begin position="228"/>
        <end position="251"/>
    </location>
</feature>
<keyword evidence="5 6" id="KW-0472">Membrane</keyword>
<gene>
    <name evidence="7" type="ORF">KP79_PYT18308</name>
</gene>
<name>A0A210QPE6_MIZYE</name>
<dbReference type="InterPro" id="IPR000301">
    <property type="entry name" value="Tetraspanin_animals"/>
</dbReference>
<dbReference type="InterPro" id="IPR008952">
    <property type="entry name" value="Tetraspanin_EC2_sf"/>
</dbReference>
<dbReference type="OrthoDB" id="10033535at2759"/>
<evidence type="ECO:0000256" key="4">
    <source>
        <dbReference type="ARBA" id="ARBA00022989"/>
    </source>
</evidence>
<accession>A0A210QPE6</accession>
<dbReference type="Proteomes" id="UP000242188">
    <property type="component" value="Unassembled WGS sequence"/>
</dbReference>
<sequence length="261" mass="28653">MSCCSGIARALLIIFNIVFWLSGGAILGVGIWFLVDKNISSYFTVVQIDTSDSYFKYAAYILIAFGAFVFLVGFCGCCGAIRSSKCLLGFYVFFLILIIGGEVAAAVLMILYRMEVETKIDSILEKSVKQKYTNSSTLRDAWGLIQIKFDCCGYSGPDDYMNNEYLVSKGLSIPRSCCVLTNKATAMEEVKSANPKNASECNSKVAGFYNEKGCKKTLLDMALQYTNILIGVGIGVACLEIFGIVFAICVCRRVDKDDGYH</sequence>
<evidence type="ECO:0000256" key="2">
    <source>
        <dbReference type="ARBA" id="ARBA00006840"/>
    </source>
</evidence>
<evidence type="ECO:0000313" key="7">
    <source>
        <dbReference type="EMBL" id="OWF50595.1"/>
    </source>
</evidence>
<dbReference type="EMBL" id="NEDP02002573">
    <property type="protein sequence ID" value="OWF50595.1"/>
    <property type="molecule type" value="Genomic_DNA"/>
</dbReference>
<comment type="subcellular location">
    <subcellularLocation>
        <location evidence="1 6">Membrane</location>
        <topology evidence="1 6">Multi-pass membrane protein</topology>
    </subcellularLocation>
</comment>
<feature type="transmembrane region" description="Helical" evidence="6">
    <location>
        <begin position="57"/>
        <end position="81"/>
    </location>
</feature>
<dbReference type="AlphaFoldDB" id="A0A210QPE6"/>
<comment type="similarity">
    <text evidence="2 6">Belongs to the tetraspanin (TM4SF) family.</text>
</comment>
<dbReference type="PIRSF" id="PIRSF002419">
    <property type="entry name" value="Tetraspanin"/>
    <property type="match status" value="1"/>
</dbReference>
<evidence type="ECO:0000256" key="6">
    <source>
        <dbReference type="RuleBase" id="RU361218"/>
    </source>
</evidence>
<keyword evidence="8" id="KW-1185">Reference proteome</keyword>
<dbReference type="SUPFAM" id="SSF48652">
    <property type="entry name" value="Tetraspanin"/>
    <property type="match status" value="1"/>
</dbReference>
<evidence type="ECO:0000256" key="3">
    <source>
        <dbReference type="ARBA" id="ARBA00022692"/>
    </source>
</evidence>
<dbReference type="PRINTS" id="PR00259">
    <property type="entry name" value="TMFOUR"/>
</dbReference>
<dbReference type="PANTHER" id="PTHR19282">
    <property type="entry name" value="TETRASPANIN"/>
    <property type="match status" value="1"/>
</dbReference>
<organism evidence="7 8">
    <name type="scientific">Mizuhopecten yessoensis</name>
    <name type="common">Japanese scallop</name>
    <name type="synonym">Patinopecten yessoensis</name>
    <dbReference type="NCBI Taxonomy" id="6573"/>
    <lineage>
        <taxon>Eukaryota</taxon>
        <taxon>Metazoa</taxon>
        <taxon>Spiralia</taxon>
        <taxon>Lophotrochozoa</taxon>
        <taxon>Mollusca</taxon>
        <taxon>Bivalvia</taxon>
        <taxon>Autobranchia</taxon>
        <taxon>Pteriomorphia</taxon>
        <taxon>Pectinida</taxon>
        <taxon>Pectinoidea</taxon>
        <taxon>Pectinidae</taxon>
        <taxon>Mizuhopecten</taxon>
    </lineage>
</organism>
<evidence type="ECO:0000256" key="5">
    <source>
        <dbReference type="ARBA" id="ARBA00023136"/>
    </source>
</evidence>
<dbReference type="GO" id="GO:0005886">
    <property type="term" value="C:plasma membrane"/>
    <property type="evidence" value="ECO:0007669"/>
    <property type="project" value="TreeGrafter"/>
</dbReference>
<dbReference type="CDD" id="cd03127">
    <property type="entry name" value="tetraspanin_LEL"/>
    <property type="match status" value="1"/>
</dbReference>
<dbReference type="InterPro" id="IPR018499">
    <property type="entry name" value="Tetraspanin/Peripherin"/>
</dbReference>
<keyword evidence="3 6" id="KW-0812">Transmembrane</keyword>
<comment type="caution">
    <text evidence="7">The sequence shown here is derived from an EMBL/GenBank/DDBJ whole genome shotgun (WGS) entry which is preliminary data.</text>
</comment>
<dbReference type="Gene3D" id="1.10.1450.10">
    <property type="entry name" value="Tetraspanin"/>
    <property type="match status" value="1"/>
</dbReference>
<reference evidence="7 8" key="1">
    <citation type="journal article" date="2017" name="Nat. Ecol. Evol.">
        <title>Scallop genome provides insights into evolution of bilaterian karyotype and development.</title>
        <authorList>
            <person name="Wang S."/>
            <person name="Zhang J."/>
            <person name="Jiao W."/>
            <person name="Li J."/>
            <person name="Xun X."/>
            <person name="Sun Y."/>
            <person name="Guo X."/>
            <person name="Huan P."/>
            <person name="Dong B."/>
            <person name="Zhang L."/>
            <person name="Hu X."/>
            <person name="Sun X."/>
            <person name="Wang J."/>
            <person name="Zhao C."/>
            <person name="Wang Y."/>
            <person name="Wang D."/>
            <person name="Huang X."/>
            <person name="Wang R."/>
            <person name="Lv J."/>
            <person name="Li Y."/>
            <person name="Zhang Z."/>
            <person name="Liu B."/>
            <person name="Lu W."/>
            <person name="Hui Y."/>
            <person name="Liang J."/>
            <person name="Zhou Z."/>
            <person name="Hou R."/>
            <person name="Li X."/>
            <person name="Liu Y."/>
            <person name="Li H."/>
            <person name="Ning X."/>
            <person name="Lin Y."/>
            <person name="Zhao L."/>
            <person name="Xing Q."/>
            <person name="Dou J."/>
            <person name="Li Y."/>
            <person name="Mao J."/>
            <person name="Guo H."/>
            <person name="Dou H."/>
            <person name="Li T."/>
            <person name="Mu C."/>
            <person name="Jiang W."/>
            <person name="Fu Q."/>
            <person name="Fu X."/>
            <person name="Miao Y."/>
            <person name="Liu J."/>
            <person name="Yu Q."/>
            <person name="Li R."/>
            <person name="Liao H."/>
            <person name="Li X."/>
            <person name="Kong Y."/>
            <person name="Jiang Z."/>
            <person name="Chourrout D."/>
            <person name="Li R."/>
            <person name="Bao Z."/>
        </authorList>
    </citation>
    <scope>NUCLEOTIDE SEQUENCE [LARGE SCALE GENOMIC DNA]</scope>
    <source>
        <strain evidence="7 8">PY_sf001</strain>
    </source>
</reference>
<evidence type="ECO:0000313" key="8">
    <source>
        <dbReference type="Proteomes" id="UP000242188"/>
    </source>
</evidence>
<keyword evidence="4 6" id="KW-1133">Transmembrane helix</keyword>
<dbReference type="PANTHER" id="PTHR19282:SF534">
    <property type="entry name" value="TETRASPANIN FAMILY-RELATED"/>
    <property type="match status" value="1"/>
</dbReference>
<proteinExistence type="inferred from homology"/>
<dbReference type="Pfam" id="PF00335">
    <property type="entry name" value="Tetraspanin"/>
    <property type="match status" value="1"/>
</dbReference>
<evidence type="ECO:0000256" key="1">
    <source>
        <dbReference type="ARBA" id="ARBA00004141"/>
    </source>
</evidence>
<feature type="transmembrane region" description="Helical" evidence="6">
    <location>
        <begin position="12"/>
        <end position="35"/>
    </location>
</feature>